<name>A0A9P6F767_9FUNG</name>
<reference evidence="5" key="1">
    <citation type="journal article" date="2020" name="Fungal Divers.">
        <title>Resolving the Mortierellaceae phylogeny through synthesis of multi-gene phylogenetics and phylogenomics.</title>
        <authorList>
            <person name="Vandepol N."/>
            <person name="Liber J."/>
            <person name="Desiro A."/>
            <person name="Na H."/>
            <person name="Kennedy M."/>
            <person name="Barry K."/>
            <person name="Grigoriev I.V."/>
            <person name="Miller A.N."/>
            <person name="O'Donnell K."/>
            <person name="Stajich J.E."/>
            <person name="Bonito G."/>
        </authorList>
    </citation>
    <scope>NUCLEOTIDE SEQUENCE</scope>
    <source>
        <strain evidence="5">NRRL 2591</strain>
    </source>
</reference>
<dbReference type="CDD" id="cd02440">
    <property type="entry name" value="AdoMet_MTases"/>
    <property type="match status" value="1"/>
</dbReference>
<keyword evidence="4" id="KW-0949">S-adenosyl-L-methionine</keyword>
<evidence type="ECO:0000313" key="6">
    <source>
        <dbReference type="Proteomes" id="UP000723463"/>
    </source>
</evidence>
<keyword evidence="6" id="KW-1185">Reference proteome</keyword>
<dbReference type="PROSITE" id="PS51585">
    <property type="entry name" value="SAM_MT_TPMT"/>
    <property type="match status" value="1"/>
</dbReference>
<dbReference type="Gene3D" id="3.40.50.150">
    <property type="entry name" value="Vaccinia Virus protein VP39"/>
    <property type="match status" value="1"/>
</dbReference>
<dbReference type="PANTHER" id="PTHR32183:SF11">
    <property type="entry name" value="THIOL METHYLTRANSFERASE 2-RELATED"/>
    <property type="match status" value="1"/>
</dbReference>
<evidence type="ECO:0008006" key="7">
    <source>
        <dbReference type="Google" id="ProtNLM"/>
    </source>
</evidence>
<evidence type="ECO:0000313" key="5">
    <source>
        <dbReference type="EMBL" id="KAF9544536.1"/>
    </source>
</evidence>
<sequence length="210" mass="23760">MNHDTQEIVKQEDGWNELWRRDIHPWDKGVPSPALIEVIEKKPVSAQIPKSGNVLVPGCGRGVDVFYLGNEHRKAYGLDISPIAVQQCKDIRTEKGISESVAEFIVGDFFKFETPTGGFQLVYDYTFFCAIPPTLRADWGRRMAEIIPKDGILITLMYPIGSHTDGPPFAVSIDHYHSFLDTNFDCLIVDDCSSFEARQGKEKIGVWRRK</sequence>
<evidence type="ECO:0000256" key="3">
    <source>
        <dbReference type="ARBA" id="ARBA00022679"/>
    </source>
</evidence>
<dbReference type="EMBL" id="JAAAXW010000089">
    <property type="protein sequence ID" value="KAF9544536.1"/>
    <property type="molecule type" value="Genomic_DNA"/>
</dbReference>
<evidence type="ECO:0000256" key="2">
    <source>
        <dbReference type="ARBA" id="ARBA00022603"/>
    </source>
</evidence>
<evidence type="ECO:0000256" key="4">
    <source>
        <dbReference type="ARBA" id="ARBA00022691"/>
    </source>
</evidence>
<comment type="caution">
    <text evidence="5">The sequence shown here is derived from an EMBL/GenBank/DDBJ whole genome shotgun (WGS) entry which is preliminary data.</text>
</comment>
<dbReference type="PANTHER" id="PTHR32183">
    <property type="match status" value="1"/>
</dbReference>
<dbReference type="SUPFAM" id="SSF53335">
    <property type="entry name" value="S-adenosyl-L-methionine-dependent methyltransferases"/>
    <property type="match status" value="1"/>
</dbReference>
<dbReference type="AlphaFoldDB" id="A0A9P6F767"/>
<keyword evidence="1" id="KW-0597">Phosphoprotein</keyword>
<proteinExistence type="predicted"/>
<dbReference type="GO" id="GO:0008757">
    <property type="term" value="F:S-adenosylmethionine-dependent methyltransferase activity"/>
    <property type="evidence" value="ECO:0007669"/>
    <property type="project" value="InterPro"/>
</dbReference>
<keyword evidence="2" id="KW-0489">Methyltransferase</keyword>
<dbReference type="InterPro" id="IPR008854">
    <property type="entry name" value="TPMT"/>
</dbReference>
<gene>
    <name evidence="5" type="ORF">EC957_011932</name>
</gene>
<dbReference type="Proteomes" id="UP000723463">
    <property type="component" value="Unassembled WGS sequence"/>
</dbReference>
<protein>
    <recommendedName>
        <fullName evidence="7">Thiopurine S-methyltransferase</fullName>
    </recommendedName>
</protein>
<organism evidence="5 6">
    <name type="scientific">Mortierella hygrophila</name>
    <dbReference type="NCBI Taxonomy" id="979708"/>
    <lineage>
        <taxon>Eukaryota</taxon>
        <taxon>Fungi</taxon>
        <taxon>Fungi incertae sedis</taxon>
        <taxon>Mucoromycota</taxon>
        <taxon>Mortierellomycotina</taxon>
        <taxon>Mortierellomycetes</taxon>
        <taxon>Mortierellales</taxon>
        <taxon>Mortierellaceae</taxon>
        <taxon>Mortierella</taxon>
    </lineage>
</organism>
<dbReference type="Pfam" id="PF05724">
    <property type="entry name" value="TPMT"/>
    <property type="match status" value="1"/>
</dbReference>
<keyword evidence="3" id="KW-0808">Transferase</keyword>
<dbReference type="InterPro" id="IPR029063">
    <property type="entry name" value="SAM-dependent_MTases_sf"/>
</dbReference>
<evidence type="ECO:0000256" key="1">
    <source>
        <dbReference type="ARBA" id="ARBA00022553"/>
    </source>
</evidence>
<dbReference type="GO" id="GO:0032259">
    <property type="term" value="P:methylation"/>
    <property type="evidence" value="ECO:0007669"/>
    <property type="project" value="UniProtKB-KW"/>
</dbReference>
<accession>A0A9P6F767</accession>